<evidence type="ECO:0000256" key="2">
    <source>
        <dbReference type="ARBA" id="ARBA00009997"/>
    </source>
</evidence>
<evidence type="ECO:0000313" key="8">
    <source>
        <dbReference type="Proteomes" id="UP000186940"/>
    </source>
</evidence>
<name>A0A1F2PDP4_9EURY</name>
<accession>A0A1F2PDP4</accession>
<dbReference type="AlphaFoldDB" id="A0A1F2PDP4"/>
<sequence>MKENSRILWDEAGLEAAVAEERPILMIDILRATTTIVTAFAMGATAVSVVDEDLDTGEGMIRIGEKEGIKLEGFDYDNSPSTISSIDLSGKEVLLKTTNFSKAYVKAKRTRVYAGSFLNLSACIKLVSSTDSLEIYPCRRRGRIALEDLFAALIIVSGEVPAVDVLFELVEGGASAKNLISLGKADDIEFACRIDQFDILPVSEPGGSYFRLGSVG</sequence>
<dbReference type="GO" id="GO:0000287">
    <property type="term" value="F:magnesium ion binding"/>
    <property type="evidence" value="ECO:0007669"/>
    <property type="project" value="InterPro"/>
</dbReference>
<dbReference type="Pfam" id="PF04029">
    <property type="entry name" value="2-ph_phosp"/>
    <property type="match status" value="1"/>
</dbReference>
<dbReference type="InterPro" id="IPR036702">
    <property type="entry name" value="ComB-like_sf"/>
</dbReference>
<comment type="cofactor">
    <cofactor evidence="1">
        <name>Mg(2+)</name>
        <dbReference type="ChEBI" id="CHEBI:18420"/>
    </cofactor>
</comment>
<proteinExistence type="inferred from homology"/>
<dbReference type="PANTHER" id="PTHR37311:SF1">
    <property type="entry name" value="2-PHOSPHOSULFOLACTATE PHOSPHATASE-RELATED"/>
    <property type="match status" value="1"/>
</dbReference>
<gene>
    <name evidence="7" type="ORF">SCAL_000442</name>
</gene>
<comment type="caution">
    <text evidence="7">The sequence shown here is derived from an EMBL/GenBank/DDBJ whole genome shotgun (WGS) entry which is preliminary data.</text>
</comment>
<dbReference type="EC" id="3.1.3.71" evidence="3"/>
<organism evidence="7 8">
    <name type="scientific">Candidatus Syntropharchaeum caldarium</name>
    <dbReference type="NCBI Taxonomy" id="1838285"/>
    <lineage>
        <taxon>Archaea</taxon>
        <taxon>Methanobacteriati</taxon>
        <taxon>Methanobacteriota</taxon>
        <taxon>Stenosarchaea group</taxon>
        <taxon>Methanomicrobia</taxon>
        <taxon>Methanosarcinales</taxon>
        <taxon>ANME-2 cluster</taxon>
        <taxon>Candidatus Syntropharchaeum</taxon>
    </lineage>
</organism>
<evidence type="ECO:0000256" key="1">
    <source>
        <dbReference type="ARBA" id="ARBA00001946"/>
    </source>
</evidence>
<reference evidence="7" key="1">
    <citation type="submission" date="2016-05" db="EMBL/GenBank/DDBJ databases">
        <title>Microbial consortia oxidize butane by reversing methanogenesis.</title>
        <authorList>
            <person name="Laso-Perez R."/>
            <person name="Richter M."/>
            <person name="Wegener G."/>
            <person name="Musat F."/>
        </authorList>
    </citation>
    <scope>NUCLEOTIDE SEQUENCE [LARGE SCALE GENOMIC DNA]</scope>
    <source>
        <strain evidence="7">BOX2</strain>
    </source>
</reference>
<dbReference type="SUPFAM" id="SSF142823">
    <property type="entry name" value="ComB-like"/>
    <property type="match status" value="1"/>
</dbReference>
<comment type="catalytic activity">
    <reaction evidence="6">
        <text>(2R)-O-phospho-3-sulfolactate + H2O = (2R)-3-sulfolactate + phosphate</text>
        <dbReference type="Rhea" id="RHEA:23416"/>
        <dbReference type="ChEBI" id="CHEBI:15377"/>
        <dbReference type="ChEBI" id="CHEBI:15597"/>
        <dbReference type="ChEBI" id="CHEBI:43474"/>
        <dbReference type="ChEBI" id="CHEBI:58738"/>
        <dbReference type="EC" id="3.1.3.71"/>
    </reaction>
</comment>
<dbReference type="PANTHER" id="PTHR37311">
    <property type="entry name" value="2-PHOSPHOSULFOLACTATE PHOSPHATASE-RELATED"/>
    <property type="match status" value="1"/>
</dbReference>
<keyword evidence="5" id="KW-0460">Magnesium</keyword>
<dbReference type="GO" id="GO:0050532">
    <property type="term" value="F:2-phosphosulfolactate phosphatase activity"/>
    <property type="evidence" value="ECO:0007669"/>
    <property type="project" value="UniProtKB-EC"/>
</dbReference>
<evidence type="ECO:0000256" key="6">
    <source>
        <dbReference type="ARBA" id="ARBA00033711"/>
    </source>
</evidence>
<evidence type="ECO:0000256" key="5">
    <source>
        <dbReference type="ARBA" id="ARBA00022842"/>
    </source>
</evidence>
<evidence type="ECO:0000313" key="7">
    <source>
        <dbReference type="EMBL" id="OFV68766.1"/>
    </source>
</evidence>
<dbReference type="Proteomes" id="UP000186940">
    <property type="component" value="Unassembled WGS sequence"/>
</dbReference>
<dbReference type="EMBL" id="LYOS01000001">
    <property type="protein sequence ID" value="OFV68766.1"/>
    <property type="molecule type" value="Genomic_DNA"/>
</dbReference>
<comment type="similarity">
    <text evidence="2">Belongs to the ComB family.</text>
</comment>
<dbReference type="InterPro" id="IPR005238">
    <property type="entry name" value="ComB-like"/>
</dbReference>
<dbReference type="Gene3D" id="3.90.1560.10">
    <property type="entry name" value="ComB-like"/>
    <property type="match status" value="1"/>
</dbReference>
<protein>
    <recommendedName>
        <fullName evidence="3">2-phosphosulfolactate phosphatase</fullName>
        <ecNumber evidence="3">3.1.3.71</ecNumber>
    </recommendedName>
</protein>
<evidence type="ECO:0000256" key="4">
    <source>
        <dbReference type="ARBA" id="ARBA00022801"/>
    </source>
</evidence>
<evidence type="ECO:0000256" key="3">
    <source>
        <dbReference type="ARBA" id="ARBA00012953"/>
    </source>
</evidence>
<keyword evidence="4 7" id="KW-0378">Hydrolase</keyword>
<keyword evidence="8" id="KW-1185">Reference proteome</keyword>
<dbReference type="GO" id="GO:0050545">
    <property type="term" value="F:sulfopyruvate decarboxylase activity"/>
    <property type="evidence" value="ECO:0007669"/>
    <property type="project" value="TreeGrafter"/>
</dbReference>
<dbReference type="STRING" id="1838285.SCAL_000442"/>